<evidence type="ECO:0000313" key="8">
    <source>
        <dbReference type="Proteomes" id="UP000236742"/>
    </source>
</evidence>
<gene>
    <name evidence="7" type="ORF">SAMN05421751_1541</name>
</gene>
<dbReference type="InterPro" id="IPR025246">
    <property type="entry name" value="IS30-like_HTH"/>
</dbReference>
<dbReference type="InterPro" id="IPR017894">
    <property type="entry name" value="HTH_IS21_transposase_type"/>
</dbReference>
<dbReference type="GO" id="GO:0003677">
    <property type="term" value="F:DNA binding"/>
    <property type="evidence" value="ECO:0007669"/>
    <property type="project" value="UniProtKB-KW"/>
</dbReference>
<dbReference type="RefSeq" id="WP_104009507.1">
    <property type="nucleotide sequence ID" value="NZ_FNVD01000054.1"/>
</dbReference>
<protein>
    <submittedName>
        <fullName evidence="7">Transposase</fullName>
    </submittedName>
</protein>
<dbReference type="PROSITE" id="PS50531">
    <property type="entry name" value="HTH_IS21"/>
    <property type="match status" value="1"/>
</dbReference>
<proteinExistence type="inferred from homology"/>
<evidence type="ECO:0000256" key="1">
    <source>
        <dbReference type="ARBA" id="ARBA00009277"/>
    </source>
</evidence>
<dbReference type="AlphaFoldDB" id="A0A1H5ZLE0"/>
<dbReference type="PANTHER" id="PTHR35004:SF6">
    <property type="entry name" value="TRANSPOSASE"/>
    <property type="match status" value="1"/>
</dbReference>
<dbReference type="InterPro" id="IPR009057">
    <property type="entry name" value="Homeodomain-like_sf"/>
</dbReference>
<dbReference type="GO" id="GO:0032196">
    <property type="term" value="P:transposition"/>
    <property type="evidence" value="ECO:0007669"/>
    <property type="project" value="UniProtKB-KW"/>
</dbReference>
<keyword evidence="2" id="KW-0815">Transposition</keyword>
<dbReference type="Gene3D" id="3.30.420.10">
    <property type="entry name" value="Ribonuclease H-like superfamily/Ribonuclease H"/>
    <property type="match status" value="1"/>
</dbReference>
<keyword evidence="4" id="KW-0233">DNA recombination</keyword>
<accession>A0A1H5ZLE0</accession>
<comment type="similarity">
    <text evidence="1">Belongs to the transposase IS21/IS408/IS1162 family.</text>
</comment>
<evidence type="ECO:0000313" key="7">
    <source>
        <dbReference type="EMBL" id="SEG37363.1"/>
    </source>
</evidence>
<name>A0A1H5ZLE0_9RHOB</name>
<evidence type="ECO:0000259" key="5">
    <source>
        <dbReference type="PROSITE" id="PS50531"/>
    </source>
</evidence>
<dbReference type="SUPFAM" id="SSF53098">
    <property type="entry name" value="Ribonuclease H-like"/>
    <property type="match status" value="1"/>
</dbReference>
<evidence type="ECO:0000256" key="2">
    <source>
        <dbReference type="ARBA" id="ARBA00022578"/>
    </source>
</evidence>
<dbReference type="InterPro" id="IPR012337">
    <property type="entry name" value="RNaseH-like_sf"/>
</dbReference>
<dbReference type="InterPro" id="IPR001584">
    <property type="entry name" value="Integrase_cat-core"/>
</dbReference>
<evidence type="ECO:0000256" key="4">
    <source>
        <dbReference type="ARBA" id="ARBA00023172"/>
    </source>
</evidence>
<reference evidence="7 8" key="1">
    <citation type="submission" date="2016-10" db="EMBL/GenBank/DDBJ databases">
        <authorList>
            <person name="de Groot N.N."/>
        </authorList>
    </citation>
    <scope>NUCLEOTIDE SEQUENCE [LARGE SCALE GENOMIC DNA]</scope>
    <source>
        <strain evidence="7 8">DSM 23413</strain>
    </source>
</reference>
<dbReference type="SUPFAM" id="SSF46689">
    <property type="entry name" value="Homeodomain-like"/>
    <property type="match status" value="1"/>
</dbReference>
<dbReference type="EMBL" id="FNVD01000054">
    <property type="protein sequence ID" value="SEG37363.1"/>
    <property type="molecule type" value="Genomic_DNA"/>
</dbReference>
<sequence>MLTGEEVLEIRILHRQGKSIRAIARDLRVSRETVRKYLREPEREPGYGPRAPRPSKLDPFNDYIRRRIREAAPRRLPATVYLREIRALGYEGGISILKDWLQGEYPQLPTPEIVRFETPPGKQAQADWTQIRRGKDKLSAFVGTLGFSRFSFVWFADNERFETLIEAHERFFDAISGVPQTVLYDNMKTVLIDRNVHGPGQHRFHAGFRQFAKHHGFSPRMCAPYRAQTKGKVERFNRYLKESFVWPLESRLKAQGVILDADTANAHVGQWLRDVANPRIHAETKERPVDRFVQEAGCLLPRGPAWTEIAPSLPADLRDLHVPQHDLSVYDAIGRLA</sequence>
<dbReference type="OrthoDB" id="2065409at2"/>
<dbReference type="GO" id="GO:0015074">
    <property type="term" value="P:DNA integration"/>
    <property type="evidence" value="ECO:0007669"/>
    <property type="project" value="InterPro"/>
</dbReference>
<dbReference type="PROSITE" id="PS50994">
    <property type="entry name" value="INTEGRASE"/>
    <property type="match status" value="1"/>
</dbReference>
<dbReference type="NCBIfam" id="NF033546">
    <property type="entry name" value="transpos_IS21"/>
    <property type="match status" value="1"/>
</dbReference>
<keyword evidence="8" id="KW-1185">Reference proteome</keyword>
<dbReference type="Proteomes" id="UP000236742">
    <property type="component" value="Unassembled WGS sequence"/>
</dbReference>
<feature type="domain" description="HTH IS21-type" evidence="5">
    <location>
        <begin position="5"/>
        <end position="68"/>
    </location>
</feature>
<dbReference type="GO" id="GO:0006310">
    <property type="term" value="P:DNA recombination"/>
    <property type="evidence" value="ECO:0007669"/>
    <property type="project" value="UniProtKB-KW"/>
</dbReference>
<evidence type="ECO:0000259" key="6">
    <source>
        <dbReference type="PROSITE" id="PS50994"/>
    </source>
</evidence>
<dbReference type="InterPro" id="IPR036397">
    <property type="entry name" value="RNaseH_sf"/>
</dbReference>
<dbReference type="PANTHER" id="PTHR35004">
    <property type="entry name" value="TRANSPOSASE RV3428C-RELATED"/>
    <property type="match status" value="1"/>
</dbReference>
<keyword evidence="3" id="KW-0238">DNA-binding</keyword>
<dbReference type="Gene3D" id="1.10.10.60">
    <property type="entry name" value="Homeodomain-like"/>
    <property type="match status" value="1"/>
</dbReference>
<evidence type="ECO:0000256" key="3">
    <source>
        <dbReference type="ARBA" id="ARBA00023125"/>
    </source>
</evidence>
<dbReference type="Pfam" id="PF13936">
    <property type="entry name" value="HTH_38"/>
    <property type="match status" value="1"/>
</dbReference>
<organism evidence="7 8">
    <name type="scientific">Jhaorihella thermophila</name>
    <dbReference type="NCBI Taxonomy" id="488547"/>
    <lineage>
        <taxon>Bacteria</taxon>
        <taxon>Pseudomonadati</taxon>
        <taxon>Pseudomonadota</taxon>
        <taxon>Alphaproteobacteria</taxon>
        <taxon>Rhodobacterales</taxon>
        <taxon>Paracoccaceae</taxon>
        <taxon>Jhaorihella</taxon>
    </lineage>
</organism>
<feature type="domain" description="Integrase catalytic" evidence="6">
    <location>
        <begin position="115"/>
        <end position="296"/>
    </location>
</feature>
<dbReference type="Pfam" id="PF00665">
    <property type="entry name" value="rve"/>
    <property type="match status" value="1"/>
</dbReference>